<dbReference type="AlphaFoldDB" id="A0A7W6FPJ8"/>
<dbReference type="InterPro" id="IPR018376">
    <property type="entry name" value="Enoyl-CoA_hyd/isom_CS"/>
</dbReference>
<dbReference type="SUPFAM" id="SSF52096">
    <property type="entry name" value="ClpP/crotonase"/>
    <property type="match status" value="1"/>
</dbReference>
<evidence type="ECO:0000256" key="1">
    <source>
        <dbReference type="ARBA" id="ARBA00005254"/>
    </source>
</evidence>
<dbReference type="Proteomes" id="UP000571950">
    <property type="component" value="Unassembled WGS sequence"/>
</dbReference>
<evidence type="ECO:0000313" key="4">
    <source>
        <dbReference type="Proteomes" id="UP000571950"/>
    </source>
</evidence>
<dbReference type="RefSeq" id="WP_188071445.1">
    <property type="nucleotide sequence ID" value="NZ_BSPS01000001.1"/>
</dbReference>
<name>A0A7W6FPJ8_9SPHN</name>
<dbReference type="Pfam" id="PF00378">
    <property type="entry name" value="ECH_1"/>
    <property type="match status" value="1"/>
</dbReference>
<dbReference type="InterPro" id="IPR029045">
    <property type="entry name" value="ClpP/crotonase-like_dom_sf"/>
</dbReference>
<comment type="caution">
    <text evidence="3">The sequence shown here is derived from an EMBL/GenBank/DDBJ whole genome shotgun (WGS) entry which is preliminary data.</text>
</comment>
<proteinExistence type="inferred from homology"/>
<dbReference type="CDD" id="cd06558">
    <property type="entry name" value="crotonase-like"/>
    <property type="match status" value="1"/>
</dbReference>
<dbReference type="Gene3D" id="3.90.226.10">
    <property type="entry name" value="2-enoyl-CoA Hydratase, Chain A, domain 1"/>
    <property type="match status" value="1"/>
</dbReference>
<sequence length="270" mass="28511">MSDQDIISRRLPGGEGIHVVTLNRPDRLNALTRGTVARLNGVLDGLAADASCRAVILTGAGRGFCSGQDLQAANERNRGGASGVVEKLHWQEQFAGMGARLRAMPQVVIAAVNGPAVGAGMALALTADIRMASPQARFLVAAVRIGLTGGESGLSYLLPRQIGASRAFDILLTGRPIEAEEAERIGLVRSVSAPEALLDDAIAHARAILANSPYSIAHTKKLMWENLDASSYQAALAAENRTQILGTMTRDYAEATAAFTEKRPPRFEGS</sequence>
<evidence type="ECO:0000256" key="2">
    <source>
        <dbReference type="RuleBase" id="RU003707"/>
    </source>
</evidence>
<comment type="similarity">
    <text evidence="1 2">Belongs to the enoyl-CoA hydratase/isomerase family.</text>
</comment>
<dbReference type="InterPro" id="IPR014748">
    <property type="entry name" value="Enoyl-CoA_hydra_C"/>
</dbReference>
<accession>A0A7W6FPJ8</accession>
<dbReference type="Gene3D" id="1.10.12.10">
    <property type="entry name" value="Lyase 2-enoyl-coa Hydratase, Chain A, domain 2"/>
    <property type="match status" value="1"/>
</dbReference>
<keyword evidence="3" id="KW-0456">Lyase</keyword>
<dbReference type="PROSITE" id="PS00166">
    <property type="entry name" value="ENOYL_COA_HYDRATASE"/>
    <property type="match status" value="1"/>
</dbReference>
<gene>
    <name evidence="3" type="ORF">GGR43_001620</name>
</gene>
<reference evidence="3 4" key="1">
    <citation type="submission" date="2020-08" db="EMBL/GenBank/DDBJ databases">
        <title>Genomic Encyclopedia of Type Strains, Phase IV (KMG-IV): sequencing the most valuable type-strain genomes for metagenomic binning, comparative biology and taxonomic classification.</title>
        <authorList>
            <person name="Goeker M."/>
        </authorList>
    </citation>
    <scope>NUCLEOTIDE SEQUENCE [LARGE SCALE GENOMIC DNA]</scope>
    <source>
        <strain evidence="3 4">DSM 26189</strain>
    </source>
</reference>
<organism evidence="3 4">
    <name type="scientific">Sphingobium jiangsuense</name>
    <dbReference type="NCBI Taxonomy" id="870476"/>
    <lineage>
        <taxon>Bacteria</taxon>
        <taxon>Pseudomonadati</taxon>
        <taxon>Pseudomonadota</taxon>
        <taxon>Alphaproteobacteria</taxon>
        <taxon>Sphingomonadales</taxon>
        <taxon>Sphingomonadaceae</taxon>
        <taxon>Sphingobium</taxon>
    </lineage>
</organism>
<dbReference type="InterPro" id="IPR001753">
    <property type="entry name" value="Enoyl-CoA_hydra/iso"/>
</dbReference>
<dbReference type="EMBL" id="JACIDT010000004">
    <property type="protein sequence ID" value="MBB3925905.1"/>
    <property type="molecule type" value="Genomic_DNA"/>
</dbReference>
<dbReference type="PANTHER" id="PTHR43459:SF1">
    <property type="entry name" value="EG:BACN32G11.4 PROTEIN"/>
    <property type="match status" value="1"/>
</dbReference>
<protein>
    <submittedName>
        <fullName evidence="3">Enoyl-CoA hydratase</fullName>
        <ecNumber evidence="3">4.2.1.17</ecNumber>
    </submittedName>
</protein>
<dbReference type="EC" id="4.2.1.17" evidence="3"/>
<dbReference type="PANTHER" id="PTHR43459">
    <property type="entry name" value="ENOYL-COA HYDRATASE"/>
    <property type="match status" value="1"/>
</dbReference>
<evidence type="ECO:0000313" key="3">
    <source>
        <dbReference type="EMBL" id="MBB3925905.1"/>
    </source>
</evidence>
<dbReference type="GO" id="GO:0004300">
    <property type="term" value="F:enoyl-CoA hydratase activity"/>
    <property type="evidence" value="ECO:0007669"/>
    <property type="project" value="UniProtKB-EC"/>
</dbReference>
<keyword evidence="4" id="KW-1185">Reference proteome</keyword>